<dbReference type="GO" id="GO:0016705">
    <property type="term" value="F:oxidoreductase activity, acting on paired donors, with incorporation or reduction of molecular oxygen"/>
    <property type="evidence" value="ECO:0007669"/>
    <property type="project" value="InterPro"/>
</dbReference>
<dbReference type="PROSITE" id="PS00086">
    <property type="entry name" value="CYTOCHROME_P450"/>
    <property type="match status" value="1"/>
</dbReference>
<dbReference type="InterPro" id="IPR002401">
    <property type="entry name" value="Cyt_P450_E_grp-I"/>
</dbReference>
<evidence type="ECO:0000256" key="10">
    <source>
        <dbReference type="ARBA" id="ARBA00023004"/>
    </source>
</evidence>
<dbReference type="GO" id="GO:0005506">
    <property type="term" value="F:iron ion binding"/>
    <property type="evidence" value="ECO:0007669"/>
    <property type="project" value="InterPro"/>
</dbReference>
<evidence type="ECO:0000256" key="5">
    <source>
        <dbReference type="ARBA" id="ARBA00022617"/>
    </source>
</evidence>
<evidence type="ECO:0000256" key="9">
    <source>
        <dbReference type="ARBA" id="ARBA00023002"/>
    </source>
</evidence>
<dbReference type="HOGENOM" id="CLU_001570_14_11_1"/>
<evidence type="ECO:0000313" key="16">
    <source>
        <dbReference type="EMBL" id="KEQ90221.1"/>
    </source>
</evidence>
<dbReference type="GO" id="GO:0004497">
    <property type="term" value="F:monooxygenase activity"/>
    <property type="evidence" value="ECO:0007669"/>
    <property type="project" value="UniProtKB-KW"/>
</dbReference>
<keyword evidence="7 13" id="KW-0479">Metal-binding</keyword>
<dbReference type="OrthoDB" id="1470350at2759"/>
<dbReference type="PRINTS" id="PR00385">
    <property type="entry name" value="P450"/>
</dbReference>
<dbReference type="SUPFAM" id="SSF48264">
    <property type="entry name" value="Cytochrome P450"/>
    <property type="match status" value="1"/>
</dbReference>
<dbReference type="EMBL" id="KL584797">
    <property type="protein sequence ID" value="KEQ90221.1"/>
    <property type="molecule type" value="Genomic_DNA"/>
</dbReference>
<accession>A0A074YTQ7</accession>
<keyword evidence="11 14" id="KW-0503">Monooxygenase</keyword>
<evidence type="ECO:0000256" key="8">
    <source>
        <dbReference type="ARBA" id="ARBA00022989"/>
    </source>
</evidence>
<evidence type="ECO:0000256" key="4">
    <source>
        <dbReference type="ARBA" id="ARBA00010617"/>
    </source>
</evidence>
<evidence type="ECO:0000256" key="12">
    <source>
        <dbReference type="ARBA" id="ARBA00023136"/>
    </source>
</evidence>
<evidence type="ECO:0000256" key="6">
    <source>
        <dbReference type="ARBA" id="ARBA00022692"/>
    </source>
</evidence>
<dbReference type="Pfam" id="PF00067">
    <property type="entry name" value="p450"/>
    <property type="match status" value="1"/>
</dbReference>
<name>A0A074YTQ7_AURSE</name>
<protein>
    <recommendedName>
        <fullName evidence="18">Cytochrome P450</fullName>
    </recommendedName>
</protein>
<dbReference type="InParanoid" id="A0A074YTQ7"/>
<evidence type="ECO:0000256" key="14">
    <source>
        <dbReference type="RuleBase" id="RU000461"/>
    </source>
</evidence>
<keyword evidence="10 13" id="KW-0408">Iron</keyword>
<dbReference type="AlphaFoldDB" id="A0A074YTQ7"/>
<comment type="subcellular location">
    <subcellularLocation>
        <location evidence="2">Membrane</location>
    </subcellularLocation>
</comment>
<dbReference type="InterPro" id="IPR036396">
    <property type="entry name" value="Cyt_P450_sf"/>
</dbReference>
<dbReference type="PRINTS" id="PR00463">
    <property type="entry name" value="EP450I"/>
</dbReference>
<keyword evidence="9 14" id="KW-0560">Oxidoreductase</keyword>
<dbReference type="OMA" id="HILWRFD"/>
<dbReference type="GO" id="GO:0020037">
    <property type="term" value="F:heme binding"/>
    <property type="evidence" value="ECO:0007669"/>
    <property type="project" value="InterPro"/>
</dbReference>
<dbReference type="Gene3D" id="1.10.630.10">
    <property type="entry name" value="Cytochrome P450"/>
    <property type="match status" value="1"/>
</dbReference>
<dbReference type="RefSeq" id="XP_013338702.1">
    <property type="nucleotide sequence ID" value="XM_013483248.1"/>
</dbReference>
<evidence type="ECO:0000256" key="11">
    <source>
        <dbReference type="ARBA" id="ARBA00023033"/>
    </source>
</evidence>
<dbReference type="PANTHER" id="PTHR24305">
    <property type="entry name" value="CYTOCHROME P450"/>
    <property type="match status" value="1"/>
</dbReference>
<keyword evidence="6 15" id="KW-0812">Transmembrane</keyword>
<evidence type="ECO:0000313" key="17">
    <source>
        <dbReference type="Proteomes" id="UP000030641"/>
    </source>
</evidence>
<gene>
    <name evidence="16" type="ORF">AUEXF2481DRAFT_45301</name>
</gene>
<dbReference type="GO" id="GO:1902181">
    <property type="term" value="P:verruculogen biosynthetic process"/>
    <property type="evidence" value="ECO:0007669"/>
    <property type="project" value="UniProtKB-ARBA"/>
</dbReference>
<evidence type="ECO:0000256" key="7">
    <source>
        <dbReference type="ARBA" id="ARBA00022723"/>
    </source>
</evidence>
<feature type="binding site" description="axial binding residue" evidence="13">
    <location>
        <position position="453"/>
    </location>
    <ligand>
        <name>heme</name>
        <dbReference type="ChEBI" id="CHEBI:30413"/>
    </ligand>
    <ligandPart>
        <name>Fe</name>
        <dbReference type="ChEBI" id="CHEBI:18248"/>
    </ligandPart>
</feature>
<evidence type="ECO:0000256" key="13">
    <source>
        <dbReference type="PIRSR" id="PIRSR602401-1"/>
    </source>
</evidence>
<evidence type="ECO:0000256" key="15">
    <source>
        <dbReference type="SAM" id="Phobius"/>
    </source>
</evidence>
<keyword evidence="5 13" id="KW-0349">Heme</keyword>
<organism evidence="16 17">
    <name type="scientific">Aureobasidium subglaciale (strain EXF-2481)</name>
    <name type="common">Aureobasidium pullulans var. subglaciale</name>
    <dbReference type="NCBI Taxonomy" id="1043005"/>
    <lineage>
        <taxon>Eukaryota</taxon>
        <taxon>Fungi</taxon>
        <taxon>Dikarya</taxon>
        <taxon>Ascomycota</taxon>
        <taxon>Pezizomycotina</taxon>
        <taxon>Dothideomycetes</taxon>
        <taxon>Dothideomycetidae</taxon>
        <taxon>Dothideales</taxon>
        <taxon>Saccotheciaceae</taxon>
        <taxon>Aureobasidium</taxon>
    </lineage>
</organism>
<dbReference type="Proteomes" id="UP000030641">
    <property type="component" value="Unassembled WGS sequence"/>
</dbReference>
<dbReference type="STRING" id="1043005.A0A074YTQ7"/>
<comment type="similarity">
    <text evidence="4 14">Belongs to the cytochrome P450 family.</text>
</comment>
<dbReference type="FunFam" id="1.10.630.10:FF:000063">
    <property type="entry name" value="Cytochrome P450 monooxygenase"/>
    <property type="match status" value="1"/>
</dbReference>
<keyword evidence="17" id="KW-1185">Reference proteome</keyword>
<dbReference type="GO" id="GO:0016020">
    <property type="term" value="C:membrane"/>
    <property type="evidence" value="ECO:0007669"/>
    <property type="project" value="UniProtKB-SubCell"/>
</dbReference>
<keyword evidence="12 15" id="KW-0472">Membrane</keyword>
<dbReference type="GeneID" id="25367901"/>
<feature type="transmembrane region" description="Helical" evidence="15">
    <location>
        <begin position="12"/>
        <end position="33"/>
    </location>
</feature>
<dbReference type="PANTHER" id="PTHR24305:SF237">
    <property type="entry name" value="CYTOCHROME P450 MONOOXYGENASE ATNE-RELATED"/>
    <property type="match status" value="1"/>
</dbReference>
<keyword evidence="8 15" id="KW-1133">Transmembrane helix</keyword>
<sequence length="510" mass="57285">MTIQSLPEALAVPITVVVGIVIAAFSYLAVFCVHRIYIHPLAKYPGPFLAKVTNLYSAYHAWRGDIHIDMWRCHQKYGDYVRYAPNRVMFYSADSARDIYGNKQTNIFKSKVYDTLRHRAGNTLTLRNKQEHARRRRIMSSGFSDASLRSLEPKILAQVGKLIQGLTGDSQDSSPQSSVNGTTIRNMAFWCDHHAFDLMSSLIFSTCFDTLAQPDFRYVPRSIESSNERMSVILQAPELMLRRLDKKLFPRSIQDRNKFLQFLGHVIGSRTKTTGKQSGQDIFSFFEDARDPETGEGFKTGELLAESATLIVAGSDTTSVTLSGVFHYLGQHKSAYDLAAAEVRNAFESRQAISIGSKLASCVYLRACVEETLRMSPPTGSALWREVGEGGAYISDQFIPQGCDVGVGIYAIHHNPAYHIEPFEFRPERFLGVEEYSMSRQAFMPFSFGSRGCIGKGLAMTEIMLTMASVLWTCDFKESKDEVLQGEYALKDHIVGARKGPKLEFCRREL</sequence>
<reference evidence="16 17" key="1">
    <citation type="journal article" date="2014" name="BMC Genomics">
        <title>Genome sequencing of four Aureobasidium pullulans varieties: biotechnological potential, stress tolerance, and description of new species.</title>
        <authorList>
            <person name="Gostin Ar C."/>
            <person name="Ohm R.A."/>
            <person name="Kogej T."/>
            <person name="Sonjak S."/>
            <person name="Turk M."/>
            <person name="Zajc J."/>
            <person name="Zalar P."/>
            <person name="Grube M."/>
            <person name="Sun H."/>
            <person name="Han J."/>
            <person name="Sharma A."/>
            <person name="Chiniquy J."/>
            <person name="Ngan C.Y."/>
            <person name="Lipzen A."/>
            <person name="Barry K."/>
            <person name="Grigoriev I.V."/>
            <person name="Gunde-Cimerman N."/>
        </authorList>
    </citation>
    <scope>NUCLEOTIDE SEQUENCE [LARGE SCALE GENOMIC DNA]</scope>
    <source>
        <strain evidence="16 17">EXF-2481</strain>
    </source>
</reference>
<dbReference type="InterPro" id="IPR017972">
    <property type="entry name" value="Cyt_P450_CS"/>
</dbReference>
<dbReference type="CDD" id="cd11061">
    <property type="entry name" value="CYP67-like"/>
    <property type="match status" value="1"/>
</dbReference>
<evidence type="ECO:0000256" key="1">
    <source>
        <dbReference type="ARBA" id="ARBA00001971"/>
    </source>
</evidence>
<evidence type="ECO:0000256" key="2">
    <source>
        <dbReference type="ARBA" id="ARBA00004370"/>
    </source>
</evidence>
<proteinExistence type="inferred from homology"/>
<dbReference type="InterPro" id="IPR050121">
    <property type="entry name" value="Cytochrome_P450_monoxygenase"/>
</dbReference>
<evidence type="ECO:0000256" key="3">
    <source>
        <dbReference type="ARBA" id="ARBA00004685"/>
    </source>
</evidence>
<dbReference type="InterPro" id="IPR001128">
    <property type="entry name" value="Cyt_P450"/>
</dbReference>
<comment type="pathway">
    <text evidence="3">Mycotoxin biosynthesis.</text>
</comment>
<evidence type="ECO:0008006" key="18">
    <source>
        <dbReference type="Google" id="ProtNLM"/>
    </source>
</evidence>
<comment type="cofactor">
    <cofactor evidence="1 13">
        <name>heme</name>
        <dbReference type="ChEBI" id="CHEBI:30413"/>
    </cofactor>
</comment>